<dbReference type="EMBL" id="ASHM01050842">
    <property type="protein sequence ID" value="PNX86302.1"/>
    <property type="molecule type" value="Genomic_DNA"/>
</dbReference>
<sequence length="58" mass="6619">MTQCIRVCGKCGVLHPSRFALPKCYDGVVCDFSVAWRDYCDPSFLVVALRDYEGIREE</sequence>
<organism evidence="1 2">
    <name type="scientific">Trifolium pratense</name>
    <name type="common">Red clover</name>
    <dbReference type="NCBI Taxonomy" id="57577"/>
    <lineage>
        <taxon>Eukaryota</taxon>
        <taxon>Viridiplantae</taxon>
        <taxon>Streptophyta</taxon>
        <taxon>Embryophyta</taxon>
        <taxon>Tracheophyta</taxon>
        <taxon>Spermatophyta</taxon>
        <taxon>Magnoliopsida</taxon>
        <taxon>eudicotyledons</taxon>
        <taxon>Gunneridae</taxon>
        <taxon>Pentapetalae</taxon>
        <taxon>rosids</taxon>
        <taxon>fabids</taxon>
        <taxon>Fabales</taxon>
        <taxon>Fabaceae</taxon>
        <taxon>Papilionoideae</taxon>
        <taxon>50 kb inversion clade</taxon>
        <taxon>NPAAA clade</taxon>
        <taxon>Hologalegina</taxon>
        <taxon>IRL clade</taxon>
        <taxon>Trifolieae</taxon>
        <taxon>Trifolium</taxon>
    </lineage>
</organism>
<proteinExistence type="predicted"/>
<evidence type="ECO:0000313" key="1">
    <source>
        <dbReference type="EMBL" id="PNX86302.1"/>
    </source>
</evidence>
<dbReference type="AlphaFoldDB" id="A0A2K3M680"/>
<reference evidence="1 2" key="1">
    <citation type="journal article" date="2014" name="Am. J. Bot.">
        <title>Genome assembly and annotation for red clover (Trifolium pratense; Fabaceae).</title>
        <authorList>
            <person name="Istvanek J."/>
            <person name="Jaros M."/>
            <person name="Krenek A."/>
            <person name="Repkova J."/>
        </authorList>
    </citation>
    <scope>NUCLEOTIDE SEQUENCE [LARGE SCALE GENOMIC DNA]</scope>
    <source>
        <strain evidence="2">cv. Tatra</strain>
        <tissue evidence="1">Young leaves</tissue>
    </source>
</reference>
<name>A0A2K3M680_TRIPR</name>
<dbReference type="Proteomes" id="UP000236291">
    <property type="component" value="Unassembled WGS sequence"/>
</dbReference>
<reference evidence="1 2" key="2">
    <citation type="journal article" date="2017" name="Front. Plant Sci.">
        <title>Gene Classification and Mining of Molecular Markers Useful in Red Clover (Trifolium pratense) Breeding.</title>
        <authorList>
            <person name="Istvanek J."/>
            <person name="Dluhosova J."/>
            <person name="Dluhos P."/>
            <person name="Patkova L."/>
            <person name="Nedelnik J."/>
            <person name="Repkova J."/>
        </authorList>
    </citation>
    <scope>NUCLEOTIDE SEQUENCE [LARGE SCALE GENOMIC DNA]</scope>
    <source>
        <strain evidence="2">cv. Tatra</strain>
        <tissue evidence="1">Young leaves</tissue>
    </source>
</reference>
<gene>
    <name evidence="1" type="ORF">L195_g042380</name>
</gene>
<protein>
    <submittedName>
        <fullName evidence="1">Uncharacterized protein</fullName>
    </submittedName>
</protein>
<accession>A0A2K3M680</accession>
<comment type="caution">
    <text evidence="1">The sequence shown here is derived from an EMBL/GenBank/DDBJ whole genome shotgun (WGS) entry which is preliminary data.</text>
</comment>
<evidence type="ECO:0000313" key="2">
    <source>
        <dbReference type="Proteomes" id="UP000236291"/>
    </source>
</evidence>